<protein>
    <submittedName>
        <fullName evidence="2">Macro domain-containing protein</fullName>
    </submittedName>
</protein>
<dbReference type="Pfam" id="PF01661">
    <property type="entry name" value="Macro"/>
    <property type="match status" value="1"/>
</dbReference>
<name>A0A7T5R419_9BACT</name>
<dbReference type="AlphaFoldDB" id="A0A7T5R419"/>
<dbReference type="SUPFAM" id="SSF52949">
    <property type="entry name" value="Macro domain-like"/>
    <property type="match status" value="1"/>
</dbReference>
<dbReference type="Proteomes" id="UP000595362">
    <property type="component" value="Chromosome"/>
</dbReference>
<evidence type="ECO:0000313" key="3">
    <source>
        <dbReference type="Proteomes" id="UP000595362"/>
    </source>
</evidence>
<evidence type="ECO:0000313" key="2">
    <source>
        <dbReference type="EMBL" id="QQG37124.1"/>
    </source>
</evidence>
<dbReference type="PANTHER" id="PTHR11106">
    <property type="entry name" value="GANGLIOSIDE INDUCED DIFFERENTIATION ASSOCIATED PROTEIN 2-RELATED"/>
    <property type="match status" value="1"/>
</dbReference>
<feature type="domain" description="Macro" evidence="1">
    <location>
        <begin position="9"/>
        <end position="188"/>
    </location>
</feature>
<proteinExistence type="predicted"/>
<organism evidence="2 3">
    <name type="scientific">Micavibrio aeruginosavorus</name>
    <dbReference type="NCBI Taxonomy" id="349221"/>
    <lineage>
        <taxon>Bacteria</taxon>
        <taxon>Pseudomonadati</taxon>
        <taxon>Bdellovibrionota</taxon>
        <taxon>Bdellovibrionia</taxon>
        <taxon>Bdellovibrionales</taxon>
        <taxon>Pseudobdellovibrionaceae</taxon>
        <taxon>Micavibrio</taxon>
    </lineage>
</organism>
<dbReference type="SMART" id="SM00506">
    <property type="entry name" value="A1pp"/>
    <property type="match status" value="1"/>
</dbReference>
<evidence type="ECO:0000259" key="1">
    <source>
        <dbReference type="PROSITE" id="PS51154"/>
    </source>
</evidence>
<sequence length="194" mass="21713">MTEFVPDATDPSNPHHHLMRRIRLIEGDITQQKDVDAIMSALPATLDTGGCLNQAIIRAAGSELDDLILENIYRPRVGDVFALPGLGLSIPHILFSITPSWGTGTSGEDRDLLRCYRSLLEQAERMKLTSIALPALGTGKGKFPVQRAARLAIQALRERMPDRLEEVRIVCNRKDTFEAFVERLNLMANRNYDF</sequence>
<dbReference type="InterPro" id="IPR002589">
    <property type="entry name" value="Macro_dom"/>
</dbReference>
<dbReference type="InterPro" id="IPR043472">
    <property type="entry name" value="Macro_dom-like"/>
</dbReference>
<dbReference type="PROSITE" id="PS51154">
    <property type="entry name" value="MACRO"/>
    <property type="match status" value="1"/>
</dbReference>
<dbReference type="EMBL" id="CP066681">
    <property type="protein sequence ID" value="QQG37124.1"/>
    <property type="molecule type" value="Genomic_DNA"/>
</dbReference>
<dbReference type="Gene3D" id="3.40.220.10">
    <property type="entry name" value="Leucine Aminopeptidase, subunit E, domain 1"/>
    <property type="match status" value="1"/>
</dbReference>
<gene>
    <name evidence="2" type="ORF">HYS17_05010</name>
</gene>
<accession>A0A7T5R419</accession>
<reference evidence="2 3" key="1">
    <citation type="submission" date="2020-07" db="EMBL/GenBank/DDBJ databases">
        <title>Huge and variable diversity of episymbiotic CPR bacteria and DPANN archaea in groundwater ecosystems.</title>
        <authorList>
            <person name="He C.Y."/>
            <person name="Keren R."/>
            <person name="Whittaker M."/>
            <person name="Farag I.F."/>
            <person name="Doudna J."/>
            <person name="Cate J.H.D."/>
            <person name="Banfield J.F."/>
        </authorList>
    </citation>
    <scope>NUCLEOTIDE SEQUENCE [LARGE SCALE GENOMIC DNA]</scope>
    <source>
        <strain evidence="2">NC_groundwater_70_Ag_B-0.1um_54_66</strain>
    </source>
</reference>
<dbReference type="PANTHER" id="PTHR11106:SF27">
    <property type="entry name" value="MACRO DOMAIN-CONTAINING PROTEIN"/>
    <property type="match status" value="1"/>
</dbReference>